<protein>
    <submittedName>
        <fullName evidence="2">Uncharacterized protein</fullName>
    </submittedName>
</protein>
<reference evidence="2" key="2">
    <citation type="submission" date="2023-07" db="EMBL/GenBank/DDBJ databases">
        <authorList>
            <consortium name="Lawrence Berkeley National Laboratory"/>
            <person name="Haridas S."/>
            <person name="Hensen N."/>
            <person name="Bonometti L."/>
            <person name="Westerberg I."/>
            <person name="Brannstrom I.O."/>
            <person name="Guillou S."/>
            <person name="Cros-Aarteil S."/>
            <person name="Calhoun S."/>
            <person name="Kuo A."/>
            <person name="Mondo S."/>
            <person name="Pangilinan J."/>
            <person name="Riley R."/>
            <person name="LaButti K."/>
            <person name="Andreopoulos B."/>
            <person name="Lipzen A."/>
            <person name="Chen C."/>
            <person name="Yanf M."/>
            <person name="Daum C."/>
            <person name="Ng V."/>
            <person name="Clum A."/>
            <person name="Steindorff A."/>
            <person name="Ohm R."/>
            <person name="Martin F."/>
            <person name="Silar P."/>
            <person name="Natvig D."/>
            <person name="Lalanne C."/>
            <person name="Gautier V."/>
            <person name="Ament-velasquez S.L."/>
            <person name="Kruys A."/>
            <person name="Hutchinson M.I."/>
            <person name="Powell A.J."/>
            <person name="Barry K."/>
            <person name="Miller A.N."/>
            <person name="Grigoriev I.V."/>
            <person name="Debuchy R."/>
            <person name="Gladieux P."/>
            <person name="Thoren M.H."/>
            <person name="Johannesson H."/>
        </authorList>
    </citation>
    <scope>NUCLEOTIDE SEQUENCE</scope>
    <source>
        <strain evidence="2">FGSC 1904</strain>
    </source>
</reference>
<dbReference type="AlphaFoldDB" id="A0AAE0UG51"/>
<name>A0AAE0UG51_SORBR</name>
<feature type="compositionally biased region" description="Basic and acidic residues" evidence="1">
    <location>
        <begin position="175"/>
        <end position="196"/>
    </location>
</feature>
<proteinExistence type="predicted"/>
<accession>A0AAE0UG51</accession>
<keyword evidence="3" id="KW-1185">Reference proteome</keyword>
<gene>
    <name evidence="2" type="ORF">B0T20DRAFT_388500</name>
</gene>
<evidence type="ECO:0000313" key="2">
    <source>
        <dbReference type="EMBL" id="KAK3402818.1"/>
    </source>
</evidence>
<reference evidence="2" key="1">
    <citation type="journal article" date="2023" name="Mol. Phylogenet. Evol.">
        <title>Genome-scale phylogeny and comparative genomics of the fungal order Sordariales.</title>
        <authorList>
            <person name="Hensen N."/>
            <person name="Bonometti L."/>
            <person name="Westerberg I."/>
            <person name="Brannstrom I.O."/>
            <person name="Guillou S."/>
            <person name="Cros-Aarteil S."/>
            <person name="Calhoun S."/>
            <person name="Haridas S."/>
            <person name="Kuo A."/>
            <person name="Mondo S."/>
            <person name="Pangilinan J."/>
            <person name="Riley R."/>
            <person name="LaButti K."/>
            <person name="Andreopoulos B."/>
            <person name="Lipzen A."/>
            <person name="Chen C."/>
            <person name="Yan M."/>
            <person name="Daum C."/>
            <person name="Ng V."/>
            <person name="Clum A."/>
            <person name="Steindorff A."/>
            <person name="Ohm R.A."/>
            <person name="Martin F."/>
            <person name="Silar P."/>
            <person name="Natvig D.O."/>
            <person name="Lalanne C."/>
            <person name="Gautier V."/>
            <person name="Ament-Velasquez S.L."/>
            <person name="Kruys A."/>
            <person name="Hutchinson M.I."/>
            <person name="Powell A.J."/>
            <person name="Barry K."/>
            <person name="Miller A.N."/>
            <person name="Grigoriev I.V."/>
            <person name="Debuchy R."/>
            <person name="Gladieux P."/>
            <person name="Hiltunen Thoren M."/>
            <person name="Johannesson H."/>
        </authorList>
    </citation>
    <scope>NUCLEOTIDE SEQUENCE</scope>
    <source>
        <strain evidence="2">FGSC 1904</strain>
    </source>
</reference>
<evidence type="ECO:0000256" key="1">
    <source>
        <dbReference type="SAM" id="MobiDB-lite"/>
    </source>
</evidence>
<feature type="compositionally biased region" description="Basic and acidic residues" evidence="1">
    <location>
        <begin position="203"/>
        <end position="213"/>
    </location>
</feature>
<dbReference type="EMBL" id="JAUTDP010000001">
    <property type="protein sequence ID" value="KAK3402818.1"/>
    <property type="molecule type" value="Genomic_DNA"/>
</dbReference>
<comment type="caution">
    <text evidence="2">The sequence shown here is derived from an EMBL/GenBank/DDBJ whole genome shotgun (WGS) entry which is preliminary data.</text>
</comment>
<sequence length="276" mass="30798">MVQGLASGYRRELHAGFRGWRLNCTHTKEGSEVKLYKLRRRMGMWCNVDRTSYSAANASTLSRMQEHVRQGNSTCASDTRGFPPSPSLSSPWTTSPDYGTGILGAFVMVVEERIQWTEYPSVSGTGIQTGISLYYRRGFLAIDPVNVADLLGFAGLSPETLLRFQRLGRPKRRTAALEDSRARESSHRSGARETSHDAGLGYERQDHHGEIPDSGRPVLKPSASLKQNLSITLNISSTIVYLIPWLAIQIHRRIASSISLSAFRISHQNQYLTWCA</sequence>
<evidence type="ECO:0000313" key="3">
    <source>
        <dbReference type="Proteomes" id="UP001281003"/>
    </source>
</evidence>
<feature type="region of interest" description="Disordered" evidence="1">
    <location>
        <begin position="69"/>
        <end position="93"/>
    </location>
</feature>
<organism evidence="2 3">
    <name type="scientific">Sordaria brevicollis</name>
    <dbReference type="NCBI Taxonomy" id="83679"/>
    <lineage>
        <taxon>Eukaryota</taxon>
        <taxon>Fungi</taxon>
        <taxon>Dikarya</taxon>
        <taxon>Ascomycota</taxon>
        <taxon>Pezizomycotina</taxon>
        <taxon>Sordariomycetes</taxon>
        <taxon>Sordariomycetidae</taxon>
        <taxon>Sordariales</taxon>
        <taxon>Sordariaceae</taxon>
        <taxon>Sordaria</taxon>
    </lineage>
</organism>
<dbReference type="Proteomes" id="UP001281003">
    <property type="component" value="Unassembled WGS sequence"/>
</dbReference>
<feature type="region of interest" description="Disordered" evidence="1">
    <location>
        <begin position="173"/>
        <end position="218"/>
    </location>
</feature>